<organism evidence="2 3">
    <name type="scientific">Patella caerulea</name>
    <name type="common">Rayed Mediterranean limpet</name>
    <dbReference type="NCBI Taxonomy" id="87958"/>
    <lineage>
        <taxon>Eukaryota</taxon>
        <taxon>Metazoa</taxon>
        <taxon>Spiralia</taxon>
        <taxon>Lophotrochozoa</taxon>
        <taxon>Mollusca</taxon>
        <taxon>Gastropoda</taxon>
        <taxon>Patellogastropoda</taxon>
        <taxon>Patelloidea</taxon>
        <taxon>Patellidae</taxon>
        <taxon>Patella</taxon>
    </lineage>
</organism>
<dbReference type="SMART" id="SM00186">
    <property type="entry name" value="FBG"/>
    <property type="match status" value="1"/>
</dbReference>
<dbReference type="PROSITE" id="PS51406">
    <property type="entry name" value="FIBRINOGEN_C_2"/>
    <property type="match status" value="1"/>
</dbReference>
<protein>
    <recommendedName>
        <fullName evidence="1">Fibrinogen C-terminal domain-containing protein</fullName>
    </recommendedName>
</protein>
<dbReference type="Gene3D" id="3.90.215.10">
    <property type="entry name" value="Gamma Fibrinogen, chain A, domain 1"/>
    <property type="match status" value="1"/>
</dbReference>
<dbReference type="InterPro" id="IPR050373">
    <property type="entry name" value="Fibrinogen_C-term_domain"/>
</dbReference>
<evidence type="ECO:0000259" key="1">
    <source>
        <dbReference type="PROSITE" id="PS51406"/>
    </source>
</evidence>
<dbReference type="GO" id="GO:0005615">
    <property type="term" value="C:extracellular space"/>
    <property type="evidence" value="ECO:0007669"/>
    <property type="project" value="TreeGrafter"/>
</dbReference>
<dbReference type="EMBL" id="JAZGQO010000015">
    <property type="protein sequence ID" value="KAK6169548.1"/>
    <property type="molecule type" value="Genomic_DNA"/>
</dbReference>
<evidence type="ECO:0000313" key="2">
    <source>
        <dbReference type="EMBL" id="KAK6169548.1"/>
    </source>
</evidence>
<dbReference type="AlphaFoldDB" id="A0AAN8J535"/>
<name>A0AAN8J535_PATCE</name>
<gene>
    <name evidence="2" type="ORF">SNE40_020582</name>
</gene>
<dbReference type="InterPro" id="IPR002181">
    <property type="entry name" value="Fibrinogen_a/b/g_C_dom"/>
</dbReference>
<dbReference type="PANTHER" id="PTHR19143:SF185">
    <property type="entry name" value="ANGIOPOIETIN-RELATED PROTEIN 5"/>
    <property type="match status" value="1"/>
</dbReference>
<comment type="caution">
    <text evidence="2">The sequence shown here is derived from an EMBL/GenBank/DDBJ whole genome shotgun (WGS) entry which is preliminary data.</text>
</comment>
<dbReference type="InterPro" id="IPR036056">
    <property type="entry name" value="Fibrinogen-like_C"/>
</dbReference>
<dbReference type="InterPro" id="IPR014716">
    <property type="entry name" value="Fibrinogen_a/b/g_C_1"/>
</dbReference>
<keyword evidence="3" id="KW-1185">Reference proteome</keyword>
<evidence type="ECO:0000313" key="3">
    <source>
        <dbReference type="Proteomes" id="UP001347796"/>
    </source>
</evidence>
<dbReference type="SUPFAM" id="SSF56496">
    <property type="entry name" value="Fibrinogen C-terminal domain-like"/>
    <property type="match status" value="1"/>
</dbReference>
<dbReference type="Pfam" id="PF00147">
    <property type="entry name" value="Fibrinogen_C"/>
    <property type="match status" value="1"/>
</dbReference>
<sequence length="335" mass="38290">MKFVEIFAYHLTLLFTVKGLKDSLFSKTAIFINTCKRDYLLQEIKVDHRLRCSMACSQDADCRRYLYCKSDLSCKTYLDGTDCVLSDNSGQCSCYRKKIGCYKGKCTCPLGYYGNNCQNIIKDCREGYGRNMTLGNTKQVYIQPGSTPFEIICNFGIYGNMQILRRDVTCLHENFNRTMNEYRKGFGNVAKNMWIGLERLKEILSLPSSKFRLVLHAVRSDNSKCRSHFTDFQLGNVSTGYSFGYLNMEDDPNIMGCGNPFGEPFKNRFSTYDHDNTGSYRCATRFGGGWWFDTSVNCTKGFLTGSMDGSGVDIFLPVDLHDQQYKNCIVSIRFQ</sequence>
<proteinExistence type="predicted"/>
<accession>A0AAN8J535</accession>
<feature type="domain" description="Fibrinogen C-terminal" evidence="1">
    <location>
        <begin position="115"/>
        <end position="298"/>
    </location>
</feature>
<dbReference type="PANTHER" id="PTHR19143">
    <property type="entry name" value="FIBRINOGEN/TENASCIN/ANGIOPOEITIN"/>
    <property type="match status" value="1"/>
</dbReference>
<reference evidence="2 3" key="1">
    <citation type="submission" date="2024-01" db="EMBL/GenBank/DDBJ databases">
        <title>The genome of the rayed Mediterranean limpet Patella caerulea (Linnaeus, 1758).</title>
        <authorList>
            <person name="Anh-Thu Weber A."/>
            <person name="Halstead-Nussloch G."/>
        </authorList>
    </citation>
    <scope>NUCLEOTIDE SEQUENCE [LARGE SCALE GENOMIC DNA]</scope>
    <source>
        <strain evidence="2">AATW-2023a</strain>
        <tissue evidence="2">Whole specimen</tissue>
    </source>
</reference>
<dbReference type="Proteomes" id="UP001347796">
    <property type="component" value="Unassembled WGS sequence"/>
</dbReference>
<dbReference type="Gene3D" id="4.10.530.10">
    <property type="entry name" value="Gamma-fibrinogen Carboxyl Terminal Fragment, domain 2"/>
    <property type="match status" value="1"/>
</dbReference>